<organism evidence="2 3">
    <name type="scientific">Muricoccus roseus</name>
    <dbReference type="NCBI Taxonomy" id="198092"/>
    <lineage>
        <taxon>Bacteria</taxon>
        <taxon>Pseudomonadati</taxon>
        <taxon>Pseudomonadota</taxon>
        <taxon>Alphaproteobacteria</taxon>
        <taxon>Acetobacterales</taxon>
        <taxon>Roseomonadaceae</taxon>
        <taxon>Muricoccus</taxon>
    </lineage>
</organism>
<evidence type="ECO:0000259" key="1">
    <source>
        <dbReference type="PROSITE" id="PS51471"/>
    </source>
</evidence>
<evidence type="ECO:0000313" key="3">
    <source>
        <dbReference type="Proteomes" id="UP000184387"/>
    </source>
</evidence>
<keyword evidence="3" id="KW-1185">Reference proteome</keyword>
<dbReference type="OrthoDB" id="278699at2"/>
<dbReference type="AlphaFoldDB" id="A0A1M6SMJ6"/>
<dbReference type="InterPro" id="IPR037151">
    <property type="entry name" value="AlkB-like_sf"/>
</dbReference>
<name>A0A1M6SMJ6_9PROT</name>
<dbReference type="PANTHER" id="PTHR12463:SF1">
    <property type="entry name" value="2-OXOGLUTARATE AND FE-DEPENDENT OXYGENASE FAMILY PROTEIN"/>
    <property type="match status" value="1"/>
</dbReference>
<accession>A0A1M6SMJ6</accession>
<gene>
    <name evidence="2" type="ORF">SAMN02745194_04959</name>
</gene>
<dbReference type="PANTHER" id="PTHR12463">
    <property type="entry name" value="OXYGENASE-RELATED"/>
    <property type="match status" value="1"/>
</dbReference>
<keyword evidence="2" id="KW-0223">Dioxygenase</keyword>
<keyword evidence="2" id="KW-0560">Oxidoreductase</keyword>
<proteinExistence type="predicted"/>
<dbReference type="Gene3D" id="2.60.120.590">
    <property type="entry name" value="Alpha-ketoglutarate-dependent dioxygenase AlkB-like"/>
    <property type="match status" value="1"/>
</dbReference>
<dbReference type="GO" id="GO:0051213">
    <property type="term" value="F:dioxygenase activity"/>
    <property type="evidence" value="ECO:0007669"/>
    <property type="project" value="UniProtKB-KW"/>
</dbReference>
<dbReference type="InterPro" id="IPR027450">
    <property type="entry name" value="AlkB-like"/>
</dbReference>
<dbReference type="Pfam" id="PF13532">
    <property type="entry name" value="2OG-FeII_Oxy_2"/>
    <property type="match status" value="1"/>
</dbReference>
<dbReference type="PROSITE" id="PS51471">
    <property type="entry name" value="FE2OG_OXY"/>
    <property type="match status" value="1"/>
</dbReference>
<dbReference type="GO" id="GO:0070988">
    <property type="term" value="P:demethylation"/>
    <property type="evidence" value="ECO:0007669"/>
    <property type="project" value="InterPro"/>
</dbReference>
<evidence type="ECO:0000313" key="2">
    <source>
        <dbReference type="EMBL" id="SHK45933.1"/>
    </source>
</evidence>
<feature type="domain" description="Fe2OG dioxygenase" evidence="1">
    <location>
        <begin position="98"/>
        <end position="192"/>
    </location>
</feature>
<dbReference type="STRING" id="198092.SAMN02745194_04959"/>
<protein>
    <submittedName>
        <fullName evidence="2">Alkylated DNA repair dioxygenase AlkB</fullName>
    </submittedName>
</protein>
<dbReference type="EMBL" id="FQZF01000057">
    <property type="protein sequence ID" value="SHK45933.1"/>
    <property type="molecule type" value="Genomic_DNA"/>
</dbReference>
<dbReference type="RefSeq" id="WP_073140426.1">
    <property type="nucleotide sequence ID" value="NZ_FQZF01000057.1"/>
</dbReference>
<sequence>MRRPAPGQLGLFEEGPSLPEGFRHQAALITPEEEHGLVGRLAELPFTEFRFGAYLGKRRTVSFGWHYEFGAERLQAAEPFPDFLLPLRDRAAFFAGVPPDDLQHALVTEYGAGAGIGWHRDKAVFGDVLGISLLAPCTFRFRRQEREGWKRASLILEPRSAYLLRGPSRTEWEHSIPAMEALRYSITFRSLRRP</sequence>
<dbReference type="InterPro" id="IPR032857">
    <property type="entry name" value="ALKBH4"/>
</dbReference>
<dbReference type="InterPro" id="IPR005123">
    <property type="entry name" value="Oxoglu/Fe-dep_dioxygenase_dom"/>
</dbReference>
<dbReference type="SUPFAM" id="SSF51197">
    <property type="entry name" value="Clavaminate synthase-like"/>
    <property type="match status" value="1"/>
</dbReference>
<reference evidence="2 3" key="1">
    <citation type="submission" date="2016-11" db="EMBL/GenBank/DDBJ databases">
        <authorList>
            <person name="Jaros S."/>
            <person name="Januszkiewicz K."/>
            <person name="Wedrychowicz H."/>
        </authorList>
    </citation>
    <scope>NUCLEOTIDE SEQUENCE [LARGE SCALE GENOMIC DNA]</scope>
    <source>
        <strain evidence="2 3">DSM 14916</strain>
    </source>
</reference>
<dbReference type="Proteomes" id="UP000184387">
    <property type="component" value="Unassembled WGS sequence"/>
</dbReference>
<dbReference type="GO" id="GO:0032451">
    <property type="term" value="F:demethylase activity"/>
    <property type="evidence" value="ECO:0007669"/>
    <property type="project" value="TreeGrafter"/>
</dbReference>